<dbReference type="InterPro" id="IPR051459">
    <property type="entry name" value="Cytochrome_c-type_DH"/>
</dbReference>
<dbReference type="InterPro" id="IPR011989">
    <property type="entry name" value="ARM-like"/>
</dbReference>
<keyword evidence="3 4" id="KW-0408">Iron</keyword>
<dbReference type="SUPFAM" id="SSF46626">
    <property type="entry name" value="Cytochrome c"/>
    <property type="match status" value="1"/>
</dbReference>
<evidence type="ECO:0000256" key="2">
    <source>
        <dbReference type="ARBA" id="ARBA00022723"/>
    </source>
</evidence>
<dbReference type="SUPFAM" id="SSF49785">
    <property type="entry name" value="Galactose-binding domain-like"/>
    <property type="match status" value="1"/>
</dbReference>
<dbReference type="InterPro" id="IPR011042">
    <property type="entry name" value="6-blade_b-propeller_TolB-like"/>
</dbReference>
<dbReference type="GO" id="GO:0009055">
    <property type="term" value="F:electron transfer activity"/>
    <property type="evidence" value="ECO:0007669"/>
    <property type="project" value="InterPro"/>
</dbReference>
<reference evidence="7" key="1">
    <citation type="submission" date="2023-02" db="EMBL/GenBank/DDBJ databases">
        <title>Genome of Flavobacteriaceae gen. nov. sp. strain F89.</title>
        <authorList>
            <person name="Wang Y."/>
        </authorList>
    </citation>
    <scope>NUCLEOTIDE SEQUENCE</scope>
    <source>
        <strain evidence="7">F89</strain>
    </source>
</reference>
<sequence length="646" mass="73029">MPSYFEFPIHYGNFEVEEEYAEGFKIPWGEPMGTEDFQEGMDRVRKPDGSANEVTGSAGNDIFRGDRLPKSLEGQYFYGEPVARIVRQVNPVVTEGLTTLHNVYQEQKSEFLRSSDPLFRPVDMATAPDGTLYIVDMYHGIIQEGQWTQKGTYLRTKIEQFQMDKVIGLGRIWRITYDGMERDRTRPNMLEETPAQLVKHLEHPNGWWRDKAQQLIVLHQDKSIAPQLKTMARNSHNLLARFHALWSLEGLDALDPELVIELFKDPEPRMRIQALRASETLYKTGNKSFATNYLELMEDPNTDVAIQAVLTSQLLKIPFFNERLQSLMNNNKAKGIQVVGKQILDRPKTEEIETLYGDSLTEEENSRLARGKIIFNELCVQCHGTDGTGTPMGNGLTMAPPLANSLRVQGQKEYVTKVVLHGLEGPIAGKTYPGSIMVGMGDQSDDWIASVLSYIRLNLDNESTIVSPKEVAEIRSSSIGQKQAYKYPELRTSTPQLMVPTETWKITASHNAPTRVGGKTAPASAFNFEGWSTGEMQQKGMWYQIELPQPVALAEIDFYSKPISRGWRPGSPPPIQTYPRDYVVSLSLDGAEWKAIAQKMGNRPLSTITLNRTKAKFIKIELSKSLNEDLKTPWSMQQMKLYGVKN</sequence>
<name>A0AAE3JNZ6_9FLAO</name>
<proteinExistence type="predicted"/>
<evidence type="ECO:0000313" key="8">
    <source>
        <dbReference type="Proteomes" id="UP001200642"/>
    </source>
</evidence>
<dbReference type="InterPro" id="IPR036909">
    <property type="entry name" value="Cyt_c-like_dom_sf"/>
</dbReference>
<dbReference type="PANTHER" id="PTHR35008">
    <property type="entry name" value="BLL4482 PROTEIN-RELATED"/>
    <property type="match status" value="1"/>
</dbReference>
<dbReference type="PROSITE" id="PS51007">
    <property type="entry name" value="CYTC"/>
    <property type="match status" value="1"/>
</dbReference>
<organism evidence="7 8">
    <name type="scientific">Cerina litoralis</name>
    <dbReference type="NCBI Taxonomy" id="2874477"/>
    <lineage>
        <taxon>Bacteria</taxon>
        <taxon>Pseudomonadati</taxon>
        <taxon>Bacteroidota</taxon>
        <taxon>Flavobacteriia</taxon>
        <taxon>Flavobacteriales</taxon>
        <taxon>Flavobacteriaceae</taxon>
        <taxon>Cerina</taxon>
    </lineage>
</organism>
<gene>
    <name evidence="7" type="ORF">K8352_05825</name>
</gene>
<dbReference type="GO" id="GO:0020037">
    <property type="term" value="F:heme binding"/>
    <property type="evidence" value="ECO:0007669"/>
    <property type="project" value="InterPro"/>
</dbReference>
<dbReference type="Gene3D" id="2.60.120.260">
    <property type="entry name" value="Galactose-binding domain-like"/>
    <property type="match status" value="1"/>
</dbReference>
<dbReference type="PROSITE" id="PS50022">
    <property type="entry name" value="FA58C_3"/>
    <property type="match status" value="1"/>
</dbReference>
<accession>A0AAE3JNZ6</accession>
<dbReference type="RefSeq" id="WP_317901401.1">
    <property type="nucleotide sequence ID" value="NZ_JAIRBC010000006.1"/>
</dbReference>
<dbReference type="AlphaFoldDB" id="A0AAE3JNZ6"/>
<evidence type="ECO:0000259" key="6">
    <source>
        <dbReference type="PROSITE" id="PS51007"/>
    </source>
</evidence>
<feature type="domain" description="F5/8 type C" evidence="5">
    <location>
        <begin position="492"/>
        <end position="646"/>
    </location>
</feature>
<keyword evidence="2 4" id="KW-0479">Metal-binding</keyword>
<dbReference type="InterPro" id="IPR009056">
    <property type="entry name" value="Cyt_c-like_dom"/>
</dbReference>
<comment type="caution">
    <text evidence="7">The sequence shown here is derived from an EMBL/GenBank/DDBJ whole genome shotgun (WGS) entry which is preliminary data.</text>
</comment>
<dbReference type="Proteomes" id="UP001200642">
    <property type="component" value="Unassembled WGS sequence"/>
</dbReference>
<dbReference type="SUPFAM" id="SSF63829">
    <property type="entry name" value="Calcium-dependent phosphotriesterase"/>
    <property type="match status" value="1"/>
</dbReference>
<dbReference type="EMBL" id="JAIRBC010000006">
    <property type="protein sequence ID" value="MCG2460259.1"/>
    <property type="molecule type" value="Genomic_DNA"/>
</dbReference>
<dbReference type="GO" id="GO:0046872">
    <property type="term" value="F:metal ion binding"/>
    <property type="evidence" value="ECO:0007669"/>
    <property type="project" value="UniProtKB-KW"/>
</dbReference>
<dbReference type="InterPro" id="IPR055557">
    <property type="entry name" value="DUF7133"/>
</dbReference>
<keyword evidence="1 4" id="KW-0349">Heme</keyword>
<feature type="domain" description="Cytochrome c" evidence="6">
    <location>
        <begin position="366"/>
        <end position="459"/>
    </location>
</feature>
<dbReference type="Gene3D" id="1.10.760.10">
    <property type="entry name" value="Cytochrome c-like domain"/>
    <property type="match status" value="1"/>
</dbReference>
<dbReference type="Pfam" id="PF23500">
    <property type="entry name" value="DUF7133"/>
    <property type="match status" value="1"/>
</dbReference>
<dbReference type="PANTHER" id="PTHR35008:SF4">
    <property type="entry name" value="BLL4482 PROTEIN"/>
    <property type="match status" value="1"/>
</dbReference>
<dbReference type="InterPro" id="IPR008979">
    <property type="entry name" value="Galactose-bd-like_sf"/>
</dbReference>
<dbReference type="Pfam" id="PF00034">
    <property type="entry name" value="Cytochrom_C"/>
    <property type="match status" value="1"/>
</dbReference>
<dbReference type="SUPFAM" id="SSF48371">
    <property type="entry name" value="ARM repeat"/>
    <property type="match status" value="1"/>
</dbReference>
<dbReference type="Gene3D" id="2.120.10.30">
    <property type="entry name" value="TolB, C-terminal domain"/>
    <property type="match status" value="1"/>
</dbReference>
<evidence type="ECO:0000259" key="5">
    <source>
        <dbReference type="PROSITE" id="PS50022"/>
    </source>
</evidence>
<keyword evidence="8" id="KW-1185">Reference proteome</keyword>
<dbReference type="InterPro" id="IPR016024">
    <property type="entry name" value="ARM-type_fold"/>
</dbReference>
<evidence type="ECO:0000313" key="7">
    <source>
        <dbReference type="EMBL" id="MCG2460259.1"/>
    </source>
</evidence>
<evidence type="ECO:0000256" key="3">
    <source>
        <dbReference type="ARBA" id="ARBA00023004"/>
    </source>
</evidence>
<dbReference type="Gene3D" id="1.25.10.10">
    <property type="entry name" value="Leucine-rich Repeat Variant"/>
    <property type="match status" value="1"/>
</dbReference>
<protein>
    <submittedName>
        <fullName evidence="7">Discoidin domain-containing protein</fullName>
    </submittedName>
</protein>
<evidence type="ECO:0000256" key="1">
    <source>
        <dbReference type="ARBA" id="ARBA00022617"/>
    </source>
</evidence>
<dbReference type="InterPro" id="IPR000421">
    <property type="entry name" value="FA58C"/>
</dbReference>
<evidence type="ECO:0000256" key="4">
    <source>
        <dbReference type="PROSITE-ProRule" id="PRU00433"/>
    </source>
</evidence>